<dbReference type="Gene3D" id="3.40.390.10">
    <property type="entry name" value="Collagenase (Catalytic Domain)"/>
    <property type="match status" value="1"/>
</dbReference>
<organism evidence="2 3">
    <name type="scientific">Aphanomyces astaci</name>
    <name type="common">Crayfish plague agent</name>
    <dbReference type="NCBI Taxonomy" id="112090"/>
    <lineage>
        <taxon>Eukaryota</taxon>
        <taxon>Sar</taxon>
        <taxon>Stramenopiles</taxon>
        <taxon>Oomycota</taxon>
        <taxon>Saprolegniomycetes</taxon>
        <taxon>Saprolegniales</taxon>
        <taxon>Verrucalvaceae</taxon>
        <taxon>Aphanomyces</taxon>
    </lineage>
</organism>
<name>A0A3R6WNF6_APHAT</name>
<sequence length="568" mass="63351">MKIFRSLLLVGAAAAAFDTYSAKILVDTNTFECELIDSVHVAQLHRSVEHPDSFIELTTKRKSHLNDLDLLRNSEEGAQEFVEIIGGSVDAVLGQLAKRCPSGALRHKAVRSLESIADTTVIKKIVDSGPPKNRIDIVFMGDGYQASEEALFFNDMQRLTDDMFTGDTFTQYLPLFNVWAVHVPSVDSGIGVGGKPRNTAFELFRDGTELRAVYPNKQQYARDVCKTVGEFACDFPSLIGNDAFYGGLGGEFVIATSSVTSGTVVLRHEMGHNFGKVGEEYDGGYVYTGANSATSINAAPWTHWLTNPDVIREEKAVQRFQKHIWYDLQKGSYQIKFKSNGAFKRWYIQLSVSGADTNDALSITLNGEPLPWTTKGVKDRSFYSWRSSDAGFPAGDHVLNITAGGSFDSPIIKQLSHIGFYPTWDIKKRLSYRPDNEKCLMRNMTSPQFCAPCQENMWLQFLTRISFIEDVVVTGKDVALKLIPLGQLRPNPILNERYSVQWFNNGNEVTTFRDQFSIDVSTVSGAAKQWTVKVNFTTPTIRVDSKGVTRAEHTFNVDYAPTTNKTHC</sequence>
<dbReference type="Pfam" id="PF09471">
    <property type="entry name" value="Peptidase_M64"/>
    <property type="match status" value="1"/>
</dbReference>
<evidence type="ECO:0000313" key="2">
    <source>
        <dbReference type="EMBL" id="RHY86084.1"/>
    </source>
</evidence>
<evidence type="ECO:0008006" key="4">
    <source>
        <dbReference type="Google" id="ProtNLM"/>
    </source>
</evidence>
<reference evidence="2 3" key="1">
    <citation type="submission" date="2018-08" db="EMBL/GenBank/DDBJ databases">
        <title>Aphanomyces genome sequencing and annotation.</title>
        <authorList>
            <person name="Minardi D."/>
            <person name="Oidtmann B."/>
            <person name="Van Der Giezen M."/>
            <person name="Studholme D.J."/>
        </authorList>
    </citation>
    <scope>NUCLEOTIDE SEQUENCE [LARGE SCALE GENOMIC DNA]</scope>
    <source>
        <strain evidence="2 3">Sv</strain>
    </source>
</reference>
<gene>
    <name evidence="2" type="ORF">DYB35_010150</name>
</gene>
<dbReference type="InterPro" id="IPR024079">
    <property type="entry name" value="MetalloPept_cat_dom_sf"/>
</dbReference>
<dbReference type="Proteomes" id="UP000285712">
    <property type="component" value="Unassembled WGS sequence"/>
</dbReference>
<accession>A0A3R6WNF6</accession>
<feature type="signal peptide" evidence="1">
    <location>
        <begin position="1"/>
        <end position="15"/>
    </location>
</feature>
<dbReference type="VEuPathDB" id="FungiDB:H257_15123"/>
<feature type="chain" id="PRO_5018728328" description="Peptidase M11 gametolysin domain-containing protein" evidence="1">
    <location>
        <begin position="16"/>
        <end position="568"/>
    </location>
</feature>
<evidence type="ECO:0000256" key="1">
    <source>
        <dbReference type="SAM" id="SignalP"/>
    </source>
</evidence>
<dbReference type="InterPro" id="IPR019026">
    <property type="entry name" value="Peptidase_M64_IgA"/>
</dbReference>
<dbReference type="AlphaFoldDB" id="A0A3R6WNF6"/>
<dbReference type="GO" id="GO:0008237">
    <property type="term" value="F:metallopeptidase activity"/>
    <property type="evidence" value="ECO:0007669"/>
    <property type="project" value="InterPro"/>
</dbReference>
<protein>
    <recommendedName>
        <fullName evidence="4">Peptidase M11 gametolysin domain-containing protein</fullName>
    </recommendedName>
</protein>
<evidence type="ECO:0000313" key="3">
    <source>
        <dbReference type="Proteomes" id="UP000285712"/>
    </source>
</evidence>
<keyword evidence="1" id="KW-0732">Signal</keyword>
<dbReference type="EMBL" id="QUTG01005223">
    <property type="protein sequence ID" value="RHY86084.1"/>
    <property type="molecule type" value="Genomic_DNA"/>
</dbReference>
<proteinExistence type="predicted"/>
<comment type="caution">
    <text evidence="2">The sequence shown here is derived from an EMBL/GenBank/DDBJ whole genome shotgun (WGS) entry which is preliminary data.</text>
</comment>